<sequence>MLSTPPAFILSQDQTLMFEFFSLQLCCLVKTNFVLLSEVFSSLVKGSILVKLNLANSFIQINLNLLF</sequence>
<protein>
    <submittedName>
        <fullName evidence="1">Uncharacterized protein</fullName>
    </submittedName>
</protein>
<proteinExistence type="predicted"/>
<dbReference type="Proteomes" id="UP000260758">
    <property type="component" value="Unassembled WGS sequence"/>
</dbReference>
<accession>A0A3E4Y4N2</accession>
<comment type="caution">
    <text evidence="1">The sequence shown here is derived from an EMBL/GenBank/DDBJ whole genome shotgun (WGS) entry which is preliminary data.</text>
</comment>
<dbReference type="EMBL" id="QSTP01000023">
    <property type="protein sequence ID" value="RGM67916.1"/>
    <property type="molecule type" value="Genomic_DNA"/>
</dbReference>
<evidence type="ECO:0000313" key="2">
    <source>
        <dbReference type="Proteomes" id="UP000260758"/>
    </source>
</evidence>
<gene>
    <name evidence="1" type="ORF">DXB99_15465</name>
</gene>
<name>A0A3E4Y4N2_9FIRM</name>
<reference evidence="1 2" key="1">
    <citation type="submission" date="2018-08" db="EMBL/GenBank/DDBJ databases">
        <title>A genome reference for cultivated species of the human gut microbiota.</title>
        <authorList>
            <person name="Zou Y."/>
            <person name="Xue W."/>
            <person name="Luo G."/>
        </authorList>
    </citation>
    <scope>NUCLEOTIDE SEQUENCE [LARGE SCALE GENOMIC DNA]</scope>
    <source>
        <strain evidence="1 2">OM07-13</strain>
    </source>
</reference>
<dbReference type="AlphaFoldDB" id="A0A3E4Y4N2"/>
<organism evidence="1 2">
    <name type="scientific">Agathobacter rectalis</name>
    <dbReference type="NCBI Taxonomy" id="39491"/>
    <lineage>
        <taxon>Bacteria</taxon>
        <taxon>Bacillati</taxon>
        <taxon>Bacillota</taxon>
        <taxon>Clostridia</taxon>
        <taxon>Lachnospirales</taxon>
        <taxon>Lachnospiraceae</taxon>
        <taxon>Agathobacter</taxon>
    </lineage>
</organism>
<evidence type="ECO:0000313" key="1">
    <source>
        <dbReference type="EMBL" id="RGM67916.1"/>
    </source>
</evidence>